<evidence type="ECO:0000256" key="3">
    <source>
        <dbReference type="ARBA" id="ARBA00023139"/>
    </source>
</evidence>
<dbReference type="Pfam" id="PF00226">
    <property type="entry name" value="DnaJ"/>
    <property type="match status" value="1"/>
</dbReference>
<feature type="domain" description="J" evidence="6">
    <location>
        <begin position="12"/>
        <end position="78"/>
    </location>
</feature>
<reference evidence="8" key="1">
    <citation type="journal article" date="2013" name="Nature">
        <title>Pan genome of the phytoplankton Emiliania underpins its global distribution.</title>
        <authorList>
            <person name="Read B.A."/>
            <person name="Kegel J."/>
            <person name="Klute M.J."/>
            <person name="Kuo A."/>
            <person name="Lefebvre S.C."/>
            <person name="Maumus F."/>
            <person name="Mayer C."/>
            <person name="Miller J."/>
            <person name="Monier A."/>
            <person name="Salamov A."/>
            <person name="Young J."/>
            <person name="Aguilar M."/>
            <person name="Claverie J.M."/>
            <person name="Frickenhaus S."/>
            <person name="Gonzalez K."/>
            <person name="Herman E.K."/>
            <person name="Lin Y.C."/>
            <person name="Napier J."/>
            <person name="Ogata H."/>
            <person name="Sarno A.F."/>
            <person name="Shmutz J."/>
            <person name="Schroeder D."/>
            <person name="de Vargas C."/>
            <person name="Verret F."/>
            <person name="von Dassow P."/>
            <person name="Valentin K."/>
            <person name="Van de Peer Y."/>
            <person name="Wheeler G."/>
            <person name="Dacks J.B."/>
            <person name="Delwiche C.F."/>
            <person name="Dyhrman S.T."/>
            <person name="Glockner G."/>
            <person name="John U."/>
            <person name="Richards T."/>
            <person name="Worden A.Z."/>
            <person name="Zhang X."/>
            <person name="Grigoriev I.V."/>
            <person name="Allen A.E."/>
            <person name="Bidle K."/>
            <person name="Borodovsky M."/>
            <person name="Bowler C."/>
            <person name="Brownlee C."/>
            <person name="Cock J.M."/>
            <person name="Elias M."/>
            <person name="Gladyshev V.N."/>
            <person name="Groth M."/>
            <person name="Guda C."/>
            <person name="Hadaegh A."/>
            <person name="Iglesias-Rodriguez M.D."/>
            <person name="Jenkins J."/>
            <person name="Jones B.M."/>
            <person name="Lawson T."/>
            <person name="Leese F."/>
            <person name="Lindquist E."/>
            <person name="Lobanov A."/>
            <person name="Lomsadze A."/>
            <person name="Malik S.B."/>
            <person name="Marsh M.E."/>
            <person name="Mackinder L."/>
            <person name="Mock T."/>
            <person name="Mueller-Roeber B."/>
            <person name="Pagarete A."/>
            <person name="Parker M."/>
            <person name="Probert I."/>
            <person name="Quesneville H."/>
            <person name="Raines C."/>
            <person name="Rensing S.A."/>
            <person name="Riano-Pachon D.M."/>
            <person name="Richier S."/>
            <person name="Rokitta S."/>
            <person name="Shiraiwa Y."/>
            <person name="Soanes D.M."/>
            <person name="van der Giezen M."/>
            <person name="Wahlund T.M."/>
            <person name="Williams B."/>
            <person name="Wilson W."/>
            <person name="Wolfe G."/>
            <person name="Wurch L.L."/>
        </authorList>
    </citation>
    <scope>NUCLEOTIDE SEQUENCE</scope>
</reference>
<comment type="subcellular location">
    <subcellularLocation>
        <location evidence="1">Membrane</location>
        <topology evidence="1">Lipid-anchor</topology>
    </subcellularLocation>
</comment>
<keyword evidence="5" id="KW-0449">Lipoprotein</keyword>
<evidence type="ECO:0000256" key="2">
    <source>
        <dbReference type="ARBA" id="ARBA00023136"/>
    </source>
</evidence>
<dbReference type="Proteomes" id="UP000013827">
    <property type="component" value="Unassembled WGS sequence"/>
</dbReference>
<dbReference type="eggNOG" id="KOG0713">
    <property type="taxonomic scope" value="Eukaryota"/>
</dbReference>
<dbReference type="InterPro" id="IPR036869">
    <property type="entry name" value="J_dom_sf"/>
</dbReference>
<dbReference type="GeneID" id="17255040"/>
<dbReference type="PRINTS" id="PR00625">
    <property type="entry name" value="JDOMAIN"/>
</dbReference>
<reference evidence="7" key="2">
    <citation type="submission" date="2024-10" db="UniProtKB">
        <authorList>
            <consortium name="EnsemblProtists"/>
        </authorList>
    </citation>
    <scope>IDENTIFICATION</scope>
</reference>
<evidence type="ECO:0000313" key="7">
    <source>
        <dbReference type="EnsemblProtists" id="EOD31152"/>
    </source>
</evidence>
<dbReference type="EnsemblProtists" id="EOD31152">
    <property type="protein sequence ID" value="EOD31152"/>
    <property type="gene ID" value="EMIHUDRAFT_63673"/>
</dbReference>
<keyword evidence="4" id="KW-0143">Chaperone</keyword>
<evidence type="ECO:0000313" key="8">
    <source>
        <dbReference type="Proteomes" id="UP000013827"/>
    </source>
</evidence>
<dbReference type="GO" id="GO:0016020">
    <property type="term" value="C:membrane"/>
    <property type="evidence" value="ECO:0007669"/>
    <property type="project" value="UniProtKB-SubCell"/>
</dbReference>
<organism evidence="7 8">
    <name type="scientific">Emiliania huxleyi (strain CCMP1516)</name>
    <dbReference type="NCBI Taxonomy" id="280463"/>
    <lineage>
        <taxon>Eukaryota</taxon>
        <taxon>Haptista</taxon>
        <taxon>Haptophyta</taxon>
        <taxon>Prymnesiophyceae</taxon>
        <taxon>Isochrysidales</taxon>
        <taxon>Noelaerhabdaceae</taxon>
        <taxon>Emiliania</taxon>
    </lineage>
</organism>
<sequence>MLDARRHGERFRLYQTLELPRTDATHEEVKRAYKKLSLRHHPDRNPGDDGATGRFQAVVSAYDVLGSAEKRHIYDRYGE</sequence>
<dbReference type="KEGG" id="ehx:EMIHUDRAFT_63673"/>
<keyword evidence="3" id="KW-0564">Palmitate</keyword>
<dbReference type="PANTHER" id="PTHR44027">
    <property type="entry name" value="DNAJ HOMOLOG SUBFAMILY C MEMBER 5 HOMOLOG"/>
    <property type="match status" value="1"/>
</dbReference>
<dbReference type="Gene3D" id="1.10.287.110">
    <property type="entry name" value="DnaJ domain"/>
    <property type="match status" value="1"/>
</dbReference>
<dbReference type="CDD" id="cd06257">
    <property type="entry name" value="DnaJ"/>
    <property type="match status" value="1"/>
</dbReference>
<dbReference type="InterPro" id="IPR051434">
    <property type="entry name" value="DnaJ_C_subfamily_member5"/>
</dbReference>
<evidence type="ECO:0000256" key="4">
    <source>
        <dbReference type="ARBA" id="ARBA00023186"/>
    </source>
</evidence>
<dbReference type="KEGG" id="ehx:EMIHUDRAFT_77087"/>
<dbReference type="GeneID" id="17276425"/>
<dbReference type="AlphaFoldDB" id="A0A0D3K5W7"/>
<dbReference type="SUPFAM" id="SSF46565">
    <property type="entry name" value="Chaperone J-domain"/>
    <property type="match status" value="1"/>
</dbReference>
<evidence type="ECO:0000259" key="6">
    <source>
        <dbReference type="PROSITE" id="PS50076"/>
    </source>
</evidence>
<dbReference type="HOGENOM" id="CLU_017633_18_0_1"/>
<dbReference type="InterPro" id="IPR001623">
    <property type="entry name" value="DnaJ_domain"/>
</dbReference>
<evidence type="ECO:0000256" key="5">
    <source>
        <dbReference type="ARBA" id="ARBA00023288"/>
    </source>
</evidence>
<dbReference type="STRING" id="2903.R1DDG0"/>
<dbReference type="SMART" id="SM00271">
    <property type="entry name" value="DnaJ"/>
    <property type="match status" value="1"/>
</dbReference>
<accession>A0A0D3K5W7</accession>
<evidence type="ECO:0000256" key="1">
    <source>
        <dbReference type="ARBA" id="ARBA00004635"/>
    </source>
</evidence>
<dbReference type="EnsemblProtists" id="EOD08886">
    <property type="protein sequence ID" value="EOD08886"/>
    <property type="gene ID" value="EMIHUDRAFT_77087"/>
</dbReference>
<dbReference type="PROSITE" id="PS50076">
    <property type="entry name" value="DNAJ_2"/>
    <property type="match status" value="1"/>
</dbReference>
<dbReference type="RefSeq" id="XP_005783581.1">
    <property type="nucleotide sequence ID" value="XM_005783524.1"/>
</dbReference>
<keyword evidence="8" id="KW-1185">Reference proteome</keyword>
<proteinExistence type="predicted"/>
<protein>
    <recommendedName>
        <fullName evidence="6">J domain-containing protein</fullName>
    </recommendedName>
</protein>
<name>A0A0D3K5W7_EMIH1</name>
<dbReference type="RefSeq" id="XP_005761315.1">
    <property type="nucleotide sequence ID" value="XM_005761258.1"/>
</dbReference>
<dbReference type="PaxDb" id="2903-EOD08886"/>
<dbReference type="PANTHER" id="PTHR44027:SF7">
    <property type="entry name" value="DNAJ HOMOLOG SUBFAMILY C MEMBER 5 HOMOLOG"/>
    <property type="match status" value="1"/>
</dbReference>
<dbReference type="GO" id="GO:0005737">
    <property type="term" value="C:cytoplasm"/>
    <property type="evidence" value="ECO:0007669"/>
    <property type="project" value="UniProtKB-ARBA"/>
</dbReference>
<keyword evidence="2" id="KW-0472">Membrane</keyword>